<keyword evidence="1" id="KW-0328">Glycosyltransferase</keyword>
<reference evidence="6" key="1">
    <citation type="journal article" date="2011" name="Nat. Genet.">
        <title>The Arabidopsis lyrata genome sequence and the basis of rapid genome size change.</title>
        <authorList>
            <person name="Hu T.T."/>
            <person name="Pattyn P."/>
            <person name="Bakker E.G."/>
            <person name="Cao J."/>
            <person name="Cheng J.-F."/>
            <person name="Clark R.M."/>
            <person name="Fahlgren N."/>
            <person name="Fawcett J.A."/>
            <person name="Grimwood J."/>
            <person name="Gundlach H."/>
            <person name="Haberer G."/>
            <person name="Hollister J.D."/>
            <person name="Ossowski S."/>
            <person name="Ottilar R.P."/>
            <person name="Salamov A.A."/>
            <person name="Schneeberger K."/>
            <person name="Spannagl M."/>
            <person name="Wang X."/>
            <person name="Yang L."/>
            <person name="Nasrallah M.E."/>
            <person name="Bergelson J."/>
            <person name="Carrington J.C."/>
            <person name="Gaut B.S."/>
            <person name="Schmutz J."/>
            <person name="Mayer K.F.X."/>
            <person name="Van de Peer Y."/>
            <person name="Grigoriev I.V."/>
            <person name="Nordborg M."/>
            <person name="Weigel D."/>
            <person name="Guo Y.-L."/>
        </authorList>
    </citation>
    <scope>NUCLEOTIDE SEQUENCE [LARGE SCALE GENOMIC DNA]</scope>
    <source>
        <strain evidence="6">cv. MN47</strain>
    </source>
</reference>
<dbReference type="Gramene" id="scaffold_400897.1">
    <property type="protein sequence ID" value="scaffold_400897.1"/>
    <property type="gene ID" value="scaffold_400897.1"/>
</dbReference>
<dbReference type="SUPFAM" id="SSF52418">
    <property type="entry name" value="Nucleoside phosphorylase/phosphoribosyltransferase catalytic domain"/>
    <property type="match status" value="1"/>
</dbReference>
<dbReference type="InterPro" id="IPR005940">
    <property type="entry name" value="Anthranilate_Pribosyl_Tfrase"/>
</dbReference>
<dbReference type="FunFam" id="1.20.970.10:FF:000009">
    <property type="entry name" value="Anthranilate phosphoribosyltransferase, chloroplastic"/>
    <property type="match status" value="1"/>
</dbReference>
<dbReference type="SUPFAM" id="SSF47648">
    <property type="entry name" value="Nucleoside phosphorylase/phosphoribosyltransferase N-terminal domain"/>
    <property type="match status" value="1"/>
</dbReference>
<evidence type="ECO:0000256" key="1">
    <source>
        <dbReference type="ARBA" id="ARBA00022676"/>
    </source>
</evidence>
<dbReference type="GO" id="GO:0004672">
    <property type="term" value="F:protein kinase activity"/>
    <property type="evidence" value="ECO:0007669"/>
    <property type="project" value="InterPro"/>
</dbReference>
<dbReference type="AlphaFoldDB" id="D7LDH9"/>
<dbReference type="Proteomes" id="UP000008694">
    <property type="component" value="Unassembled WGS sequence"/>
</dbReference>
<dbReference type="EMBL" id="GL348716">
    <property type="protein sequence ID" value="EFH55219.1"/>
    <property type="molecule type" value="Genomic_DNA"/>
</dbReference>
<sequence length="306" mass="32672">MASSSNVDPRGASESTVLKRNSNDVAWDYGILYDLKNLDKVKCKLCGKEFSGGACRTKNSTTGILTSVNAADDGSSSFGKTNLTGVRIYPTLSRRRFSSIRVVSPIRGDAQSSFSRSSFVCSQNLGLSGGISGFSAPEALPNVCENATPSSIKSFNQLIETLIDRVDLSEAEAESSLEFLLNEANEALISAFLVLLRAKGETYEEIVGLAREMMKHARKVEGLVDAVDIVGTGGDGANTVNISTGSSILAAACGAKVAKAVINAKALQSYHLVEDTDDTYSRSCVHRDIKSSNILIDDKFNSKIFE</sequence>
<keyword evidence="6" id="KW-1185">Reference proteome</keyword>
<evidence type="ECO:0000313" key="5">
    <source>
        <dbReference type="EMBL" id="EFH55219.1"/>
    </source>
</evidence>
<feature type="domain" description="Glycosyl transferase family 3 N-terminal" evidence="4">
    <location>
        <begin position="157"/>
        <end position="217"/>
    </location>
</feature>
<dbReference type="eggNOG" id="KOG1438">
    <property type="taxonomic scope" value="Eukaryota"/>
</dbReference>
<name>D7LDH9_ARALL</name>
<dbReference type="GO" id="GO:0004048">
    <property type="term" value="F:anthranilate phosphoribosyltransferase activity"/>
    <property type="evidence" value="ECO:0007669"/>
    <property type="project" value="InterPro"/>
</dbReference>
<dbReference type="Gene3D" id="3.40.1030.10">
    <property type="entry name" value="Nucleoside phosphorylase/phosphoribosyltransferase catalytic domain"/>
    <property type="match status" value="1"/>
</dbReference>
<evidence type="ECO:0000259" key="4">
    <source>
        <dbReference type="Pfam" id="PF02885"/>
    </source>
</evidence>
<dbReference type="InterPro" id="IPR017459">
    <property type="entry name" value="Glycosyl_Trfase_fam3_N_dom"/>
</dbReference>
<gene>
    <name evidence="5" type="ORF">ARALYDRAFT_901396</name>
</gene>
<keyword evidence="2" id="KW-0808">Transferase</keyword>
<dbReference type="InterPro" id="IPR000312">
    <property type="entry name" value="Glycosyl_Trfase_fam3"/>
</dbReference>
<dbReference type="PANTHER" id="PTHR43285">
    <property type="entry name" value="ANTHRANILATE PHOSPHORIBOSYLTRANSFERASE"/>
    <property type="match status" value="1"/>
</dbReference>
<evidence type="ECO:0008006" key="7">
    <source>
        <dbReference type="Google" id="ProtNLM"/>
    </source>
</evidence>
<dbReference type="PANTHER" id="PTHR43285:SF2">
    <property type="entry name" value="ANTHRANILATE PHOSPHORIBOSYLTRANSFERASE"/>
    <property type="match status" value="1"/>
</dbReference>
<dbReference type="STRING" id="81972.D7LDH9"/>
<dbReference type="PROSITE" id="PS00108">
    <property type="entry name" value="PROTEIN_KINASE_ST"/>
    <property type="match status" value="1"/>
</dbReference>
<dbReference type="Pfam" id="PF00591">
    <property type="entry name" value="Glycos_transf_3"/>
    <property type="match status" value="1"/>
</dbReference>
<proteinExistence type="predicted"/>
<dbReference type="InterPro" id="IPR035902">
    <property type="entry name" value="Nuc_phospho_transferase"/>
</dbReference>
<dbReference type="InterPro" id="IPR036320">
    <property type="entry name" value="Glycosyl_Trfase_fam3_N_dom_sf"/>
</dbReference>
<dbReference type="InterPro" id="IPR008271">
    <property type="entry name" value="Ser/Thr_kinase_AS"/>
</dbReference>
<dbReference type="SUPFAM" id="SSF56112">
    <property type="entry name" value="Protein kinase-like (PK-like)"/>
    <property type="match status" value="1"/>
</dbReference>
<feature type="domain" description="Glycosyl transferase family 3" evidence="3">
    <location>
        <begin position="225"/>
        <end position="260"/>
    </location>
</feature>
<dbReference type="HOGENOM" id="CLU_1062986_0_0_1"/>
<dbReference type="Pfam" id="PF02885">
    <property type="entry name" value="Glycos_trans_3N"/>
    <property type="match status" value="1"/>
</dbReference>
<protein>
    <recommendedName>
        <fullName evidence="7">Protein kinase domain-containing protein</fullName>
    </recommendedName>
</protein>
<dbReference type="Gene3D" id="1.20.970.10">
    <property type="entry name" value="Transferase, Pyrimidine Nucleoside Phosphorylase, Chain C"/>
    <property type="match status" value="1"/>
</dbReference>
<dbReference type="GO" id="GO:0005829">
    <property type="term" value="C:cytosol"/>
    <property type="evidence" value="ECO:0007669"/>
    <property type="project" value="TreeGrafter"/>
</dbReference>
<evidence type="ECO:0000313" key="6">
    <source>
        <dbReference type="Proteomes" id="UP000008694"/>
    </source>
</evidence>
<dbReference type="InterPro" id="IPR011009">
    <property type="entry name" value="Kinase-like_dom_sf"/>
</dbReference>
<organism evidence="6">
    <name type="scientific">Arabidopsis lyrata subsp. lyrata</name>
    <name type="common">Lyre-leaved rock-cress</name>
    <dbReference type="NCBI Taxonomy" id="81972"/>
    <lineage>
        <taxon>Eukaryota</taxon>
        <taxon>Viridiplantae</taxon>
        <taxon>Streptophyta</taxon>
        <taxon>Embryophyta</taxon>
        <taxon>Tracheophyta</taxon>
        <taxon>Spermatophyta</taxon>
        <taxon>Magnoliopsida</taxon>
        <taxon>eudicotyledons</taxon>
        <taxon>Gunneridae</taxon>
        <taxon>Pentapetalae</taxon>
        <taxon>rosids</taxon>
        <taxon>malvids</taxon>
        <taxon>Brassicales</taxon>
        <taxon>Brassicaceae</taxon>
        <taxon>Camelineae</taxon>
        <taxon>Arabidopsis</taxon>
    </lineage>
</organism>
<evidence type="ECO:0000259" key="3">
    <source>
        <dbReference type="Pfam" id="PF00591"/>
    </source>
</evidence>
<accession>D7LDH9</accession>
<evidence type="ECO:0000256" key="2">
    <source>
        <dbReference type="ARBA" id="ARBA00022679"/>
    </source>
</evidence>
<dbReference type="GO" id="GO:0000162">
    <property type="term" value="P:L-tryptophan biosynthetic process"/>
    <property type="evidence" value="ECO:0007669"/>
    <property type="project" value="InterPro"/>
</dbReference>